<name>A0A8S0VB03_OLEEU</name>
<evidence type="ECO:0000256" key="1">
    <source>
        <dbReference type="SAM" id="MobiDB-lite"/>
    </source>
</evidence>
<evidence type="ECO:0000313" key="3">
    <source>
        <dbReference type="EMBL" id="CAA3027496.1"/>
    </source>
</evidence>
<dbReference type="PANTHER" id="PTHR34188">
    <property type="entry name" value="OS01G0299500 PROTEIN"/>
    <property type="match status" value="1"/>
</dbReference>
<evidence type="ECO:0000256" key="2">
    <source>
        <dbReference type="SAM" id="Phobius"/>
    </source>
</evidence>
<protein>
    <recommendedName>
        <fullName evidence="5">Transmembrane protein</fullName>
    </recommendedName>
</protein>
<keyword evidence="4" id="KW-1185">Reference proteome</keyword>
<keyword evidence="2" id="KW-1133">Transmembrane helix</keyword>
<dbReference type="OrthoDB" id="1899142at2759"/>
<dbReference type="AlphaFoldDB" id="A0A8S0VB03"/>
<feature type="transmembrane region" description="Helical" evidence="2">
    <location>
        <begin position="165"/>
        <end position="184"/>
    </location>
</feature>
<gene>
    <name evidence="3" type="ORF">OLEA9_A070178</name>
</gene>
<dbReference type="Gramene" id="OE9A070178T1">
    <property type="protein sequence ID" value="OE9A070178C1"/>
    <property type="gene ID" value="OE9A070178"/>
</dbReference>
<keyword evidence="2" id="KW-0472">Membrane</keyword>
<keyword evidence="2" id="KW-0812">Transmembrane</keyword>
<dbReference type="EMBL" id="CACTIH010009207">
    <property type="protein sequence ID" value="CAA3027496.1"/>
    <property type="molecule type" value="Genomic_DNA"/>
</dbReference>
<feature type="region of interest" description="Disordered" evidence="1">
    <location>
        <begin position="1"/>
        <end position="68"/>
    </location>
</feature>
<feature type="region of interest" description="Disordered" evidence="1">
    <location>
        <begin position="98"/>
        <end position="127"/>
    </location>
</feature>
<dbReference type="Proteomes" id="UP000594638">
    <property type="component" value="Unassembled WGS sequence"/>
</dbReference>
<reference evidence="3 4" key="1">
    <citation type="submission" date="2019-12" db="EMBL/GenBank/DDBJ databases">
        <authorList>
            <person name="Alioto T."/>
            <person name="Alioto T."/>
            <person name="Gomez Garrido J."/>
        </authorList>
    </citation>
    <scope>NUCLEOTIDE SEQUENCE [LARGE SCALE GENOMIC DNA]</scope>
</reference>
<accession>A0A8S0VB03</accession>
<proteinExistence type="predicted"/>
<comment type="caution">
    <text evidence="3">The sequence shown here is derived from an EMBL/GenBank/DDBJ whole genome shotgun (WGS) entry which is preliminary data.</text>
</comment>
<evidence type="ECO:0000313" key="4">
    <source>
        <dbReference type="Proteomes" id="UP000594638"/>
    </source>
</evidence>
<organism evidence="3 4">
    <name type="scientific">Olea europaea subsp. europaea</name>
    <dbReference type="NCBI Taxonomy" id="158383"/>
    <lineage>
        <taxon>Eukaryota</taxon>
        <taxon>Viridiplantae</taxon>
        <taxon>Streptophyta</taxon>
        <taxon>Embryophyta</taxon>
        <taxon>Tracheophyta</taxon>
        <taxon>Spermatophyta</taxon>
        <taxon>Magnoliopsida</taxon>
        <taxon>eudicotyledons</taxon>
        <taxon>Gunneridae</taxon>
        <taxon>Pentapetalae</taxon>
        <taxon>asterids</taxon>
        <taxon>lamiids</taxon>
        <taxon>Lamiales</taxon>
        <taxon>Oleaceae</taxon>
        <taxon>Oleeae</taxon>
        <taxon>Olea</taxon>
    </lineage>
</organism>
<dbReference type="PANTHER" id="PTHR34188:SF5">
    <property type="entry name" value="OS05G0131900 PROTEIN"/>
    <property type="match status" value="1"/>
</dbReference>
<evidence type="ECO:0008006" key="5">
    <source>
        <dbReference type="Google" id="ProtNLM"/>
    </source>
</evidence>
<feature type="compositionally biased region" description="Basic and acidic residues" evidence="1">
    <location>
        <begin position="1"/>
        <end position="12"/>
    </location>
</feature>
<sequence>MEYNNSKEKEVVVDIDSGGASGGVDTRTGPNSGRKQGKKLLNKLTSGVLGLNGTTKDETSSNPRGLVKGSHEAVELLIDKGSGDRQIHELLPLIEKKHEKERWKNGKSKKAAAKPPRPPKGPSLDAADMKLVREISEHATKKREIIEQMKSLKKMKAANKSSPSSLTTISAMIITILFFLVMIFQGLGSKKSLTGTSLGAPEPAIETESLISVEFYKCVCLSLFLEHFIRFFAFLNNLDSWMQI</sequence>